<name>A0A9X0R401_9PROT</name>
<keyword evidence="2" id="KW-0489">Methyltransferase</keyword>
<dbReference type="InterPro" id="IPR006342">
    <property type="entry name" value="FkbM_mtfrase"/>
</dbReference>
<dbReference type="GO" id="GO:0008168">
    <property type="term" value="F:methyltransferase activity"/>
    <property type="evidence" value="ECO:0007669"/>
    <property type="project" value="UniProtKB-KW"/>
</dbReference>
<reference evidence="2" key="1">
    <citation type="submission" date="2020-08" db="EMBL/GenBank/DDBJ databases">
        <authorList>
            <person name="Hu Y."/>
            <person name="Nguyen S.V."/>
            <person name="Li F."/>
            <person name="Fanning S."/>
        </authorList>
    </citation>
    <scope>NUCLEOTIDE SEQUENCE</scope>
    <source>
        <strain evidence="2">SYSU D8009</strain>
    </source>
</reference>
<dbReference type="RefSeq" id="WP_186772865.1">
    <property type="nucleotide sequence ID" value="NZ_JACOMF010000042.1"/>
</dbReference>
<comment type="caution">
    <text evidence="2">The sequence shown here is derived from an EMBL/GenBank/DDBJ whole genome shotgun (WGS) entry which is preliminary data.</text>
</comment>
<evidence type="ECO:0000313" key="3">
    <source>
        <dbReference type="Proteomes" id="UP000600101"/>
    </source>
</evidence>
<evidence type="ECO:0000259" key="1">
    <source>
        <dbReference type="Pfam" id="PF05050"/>
    </source>
</evidence>
<dbReference type="Gene3D" id="3.40.50.150">
    <property type="entry name" value="Vaccinia Virus protein VP39"/>
    <property type="match status" value="1"/>
</dbReference>
<dbReference type="Pfam" id="PF05050">
    <property type="entry name" value="Methyltransf_21"/>
    <property type="match status" value="1"/>
</dbReference>
<dbReference type="InterPro" id="IPR029063">
    <property type="entry name" value="SAM-dependent_MTases_sf"/>
</dbReference>
<dbReference type="GO" id="GO:0032259">
    <property type="term" value="P:methylation"/>
    <property type="evidence" value="ECO:0007669"/>
    <property type="project" value="UniProtKB-KW"/>
</dbReference>
<dbReference type="NCBIfam" id="TIGR01444">
    <property type="entry name" value="fkbM_fam"/>
    <property type="match status" value="1"/>
</dbReference>
<feature type="domain" description="Methyltransferase FkbM" evidence="1">
    <location>
        <begin position="98"/>
        <end position="234"/>
    </location>
</feature>
<dbReference type="PANTHER" id="PTHR34203">
    <property type="entry name" value="METHYLTRANSFERASE, FKBM FAMILY PROTEIN"/>
    <property type="match status" value="1"/>
</dbReference>
<keyword evidence="3" id="KW-1185">Reference proteome</keyword>
<dbReference type="SUPFAM" id="SSF53335">
    <property type="entry name" value="S-adenosyl-L-methionine-dependent methyltransferases"/>
    <property type="match status" value="1"/>
</dbReference>
<sequence length="293" mass="31504">MRAVSALLDLWRPRQRPLPLSRLAGGDRARAEAAVRALAVAVPLADRVLLCRSLGRHKLLVDAADLTHGPHLAIDGFWEWWTTACLVRQLRPGARVVDAGAGYGYFTLLAAELVGPQGRVVAIEPHPRSAALLRRNIALNGVTDRVEVVQAALAGPGAPLALPLLLQEGDPAGAHLRPEDLHGPAGAEEPQAGIKVPVQTLDHHAALRPDLVKLDLCGAEEAAWDGMQQLLSECPAVRLLLNFSAERCRAPERLLDAMARRFPLRRLAADGTPRPVTAKELLATGDAMLFLAR</sequence>
<proteinExistence type="predicted"/>
<dbReference type="PANTHER" id="PTHR34203:SF15">
    <property type="entry name" value="SLL1173 PROTEIN"/>
    <property type="match status" value="1"/>
</dbReference>
<organism evidence="2 3">
    <name type="scientific">Siccirubricoccus deserti</name>
    <dbReference type="NCBI Taxonomy" id="2013562"/>
    <lineage>
        <taxon>Bacteria</taxon>
        <taxon>Pseudomonadati</taxon>
        <taxon>Pseudomonadota</taxon>
        <taxon>Alphaproteobacteria</taxon>
        <taxon>Acetobacterales</taxon>
        <taxon>Roseomonadaceae</taxon>
        <taxon>Siccirubricoccus</taxon>
    </lineage>
</organism>
<gene>
    <name evidence="2" type="ORF">H7965_22715</name>
</gene>
<dbReference type="InterPro" id="IPR052514">
    <property type="entry name" value="SAM-dependent_MTase"/>
</dbReference>
<keyword evidence="2" id="KW-0808">Transferase</keyword>
<protein>
    <submittedName>
        <fullName evidence="2">FkbM family methyltransferase</fullName>
    </submittedName>
</protein>
<accession>A0A9X0R401</accession>
<dbReference type="EMBL" id="JACOMF010000042">
    <property type="protein sequence ID" value="MBC4018112.1"/>
    <property type="molecule type" value="Genomic_DNA"/>
</dbReference>
<evidence type="ECO:0000313" key="2">
    <source>
        <dbReference type="EMBL" id="MBC4018112.1"/>
    </source>
</evidence>
<dbReference type="AlphaFoldDB" id="A0A9X0R401"/>
<dbReference type="CDD" id="cd02440">
    <property type="entry name" value="AdoMet_MTases"/>
    <property type="match status" value="1"/>
</dbReference>
<dbReference type="Proteomes" id="UP000600101">
    <property type="component" value="Unassembled WGS sequence"/>
</dbReference>